<reference evidence="3" key="1">
    <citation type="submission" date="2022-11" db="UniProtKB">
        <authorList>
            <consortium name="WormBaseParasite"/>
        </authorList>
    </citation>
    <scope>IDENTIFICATION</scope>
</reference>
<evidence type="ECO:0000313" key="3">
    <source>
        <dbReference type="WBParaSite" id="nRc.2.0.1.t22081-RA"/>
    </source>
</evidence>
<evidence type="ECO:0000256" key="1">
    <source>
        <dbReference type="SAM" id="MobiDB-lite"/>
    </source>
</evidence>
<dbReference type="AlphaFoldDB" id="A0A915J6K8"/>
<keyword evidence="2" id="KW-1185">Reference proteome</keyword>
<dbReference type="WBParaSite" id="nRc.2.0.1.t22081-RA">
    <property type="protein sequence ID" value="nRc.2.0.1.t22081-RA"/>
    <property type="gene ID" value="nRc.2.0.1.g22081"/>
</dbReference>
<name>A0A915J6K8_ROMCU</name>
<feature type="compositionally biased region" description="Basic and acidic residues" evidence="1">
    <location>
        <begin position="8"/>
        <end position="20"/>
    </location>
</feature>
<proteinExistence type="predicted"/>
<feature type="region of interest" description="Disordered" evidence="1">
    <location>
        <begin position="1"/>
        <end position="24"/>
    </location>
</feature>
<evidence type="ECO:0000313" key="2">
    <source>
        <dbReference type="Proteomes" id="UP000887565"/>
    </source>
</evidence>
<dbReference type="Proteomes" id="UP000887565">
    <property type="component" value="Unplaced"/>
</dbReference>
<sequence length="236" mass="26568">MIIAKPEINAHEKAYPRRDQQQPWTGTTGAFAGHTADHQGQFRIVTGHIAGVMGKDTFVEAISIDDRCEIRVSQERTSDNFVRIQIGIYCSNGPRRQTRTASDDDFVKVSWNTSVYQNSSPFVLGEADNKPTLEAPALSPPIVTESGSPLNRIRVSKYHSPEKALRRNGTECNPHNITEQKRNFRYVRLECVQISTAPETVRDKDGNAFAITVEMYELKNEANIDKKTNGHHHTFT</sequence>
<organism evidence="2 3">
    <name type="scientific">Romanomermis culicivorax</name>
    <name type="common">Nematode worm</name>
    <dbReference type="NCBI Taxonomy" id="13658"/>
    <lineage>
        <taxon>Eukaryota</taxon>
        <taxon>Metazoa</taxon>
        <taxon>Ecdysozoa</taxon>
        <taxon>Nematoda</taxon>
        <taxon>Enoplea</taxon>
        <taxon>Dorylaimia</taxon>
        <taxon>Mermithida</taxon>
        <taxon>Mermithoidea</taxon>
        <taxon>Mermithidae</taxon>
        <taxon>Romanomermis</taxon>
    </lineage>
</organism>
<protein>
    <submittedName>
        <fullName evidence="3">Uncharacterized protein</fullName>
    </submittedName>
</protein>
<accession>A0A915J6K8</accession>